<keyword evidence="5" id="KW-1185">Reference proteome</keyword>
<feature type="signal peptide" evidence="2">
    <location>
        <begin position="1"/>
        <end position="16"/>
    </location>
</feature>
<feature type="chain" id="PRO_5004518736" evidence="2">
    <location>
        <begin position="17"/>
        <end position="514"/>
    </location>
</feature>
<evidence type="ECO:0000313" key="4">
    <source>
        <dbReference type="EMBL" id="EPE25385.1"/>
    </source>
</evidence>
<evidence type="ECO:0000259" key="3">
    <source>
        <dbReference type="Pfam" id="PF06722"/>
    </source>
</evidence>
<dbReference type="RefSeq" id="XP_008086704.1">
    <property type="nucleotide sequence ID" value="XM_008088513.1"/>
</dbReference>
<feature type="domain" description="Erythromycin biosynthesis protein CIII-like C-terminal" evidence="3">
    <location>
        <begin position="404"/>
        <end position="486"/>
    </location>
</feature>
<name>S3CHQ7_GLAL2</name>
<reference evidence="4 5" key="1">
    <citation type="journal article" date="2013" name="BMC Genomics">
        <title>Genomics-driven discovery of the pneumocandin biosynthetic gene cluster in the fungus Glarea lozoyensis.</title>
        <authorList>
            <person name="Chen L."/>
            <person name="Yue Q."/>
            <person name="Zhang X."/>
            <person name="Xiang M."/>
            <person name="Wang C."/>
            <person name="Li S."/>
            <person name="Che Y."/>
            <person name="Ortiz-Lopez F.J."/>
            <person name="Bills G.F."/>
            <person name="Liu X."/>
            <person name="An Z."/>
        </authorList>
    </citation>
    <scope>NUCLEOTIDE SEQUENCE [LARGE SCALE GENOMIC DNA]</scope>
    <source>
        <strain evidence="5">ATCC 20868 / MF5171</strain>
    </source>
</reference>
<dbReference type="GeneID" id="19460355"/>
<dbReference type="CDD" id="cd03784">
    <property type="entry name" value="GT1_Gtf-like"/>
    <property type="match status" value="1"/>
</dbReference>
<keyword evidence="1 4" id="KW-0808">Transferase</keyword>
<dbReference type="InterPro" id="IPR010610">
    <property type="entry name" value="EryCIII-like_C"/>
</dbReference>
<dbReference type="GO" id="GO:0016758">
    <property type="term" value="F:hexosyltransferase activity"/>
    <property type="evidence" value="ECO:0007669"/>
    <property type="project" value="UniProtKB-ARBA"/>
</dbReference>
<dbReference type="AlphaFoldDB" id="S3CHQ7"/>
<dbReference type="Pfam" id="PF06722">
    <property type="entry name" value="EryCIII-like_C"/>
    <property type="match status" value="1"/>
</dbReference>
<dbReference type="EMBL" id="KE145371">
    <property type="protein sequence ID" value="EPE25385.1"/>
    <property type="molecule type" value="Genomic_DNA"/>
</dbReference>
<gene>
    <name evidence="4" type="ORF">GLAREA_01297</name>
</gene>
<dbReference type="KEGG" id="glz:GLAREA_01297"/>
<protein>
    <submittedName>
        <fullName evidence="4">UDP-Glycosyltransferase/glycogen phosphorylase</fullName>
    </submittedName>
</protein>
<dbReference type="PANTHER" id="PTHR48050">
    <property type="entry name" value="STEROL 3-BETA-GLUCOSYLTRANSFERASE"/>
    <property type="match status" value="1"/>
</dbReference>
<dbReference type="eggNOG" id="KOG2210">
    <property type="taxonomic scope" value="Eukaryota"/>
</dbReference>
<keyword evidence="2" id="KW-0732">Signal</keyword>
<dbReference type="Proteomes" id="UP000016922">
    <property type="component" value="Unassembled WGS sequence"/>
</dbReference>
<dbReference type="PANTHER" id="PTHR48050:SF13">
    <property type="entry name" value="STEROL 3-BETA-GLUCOSYLTRANSFERASE UGT80A2"/>
    <property type="match status" value="1"/>
</dbReference>
<evidence type="ECO:0000256" key="2">
    <source>
        <dbReference type="SAM" id="SignalP"/>
    </source>
</evidence>
<organism evidence="4 5">
    <name type="scientific">Glarea lozoyensis (strain ATCC 20868 / MF5171)</name>
    <dbReference type="NCBI Taxonomy" id="1116229"/>
    <lineage>
        <taxon>Eukaryota</taxon>
        <taxon>Fungi</taxon>
        <taxon>Dikarya</taxon>
        <taxon>Ascomycota</taxon>
        <taxon>Pezizomycotina</taxon>
        <taxon>Leotiomycetes</taxon>
        <taxon>Helotiales</taxon>
        <taxon>Helotiaceae</taxon>
        <taxon>Glarea</taxon>
    </lineage>
</organism>
<dbReference type="SUPFAM" id="SSF53756">
    <property type="entry name" value="UDP-Glycosyltransferase/glycogen phosphorylase"/>
    <property type="match status" value="1"/>
</dbReference>
<dbReference type="InterPro" id="IPR002213">
    <property type="entry name" value="UDP_glucos_trans"/>
</dbReference>
<dbReference type="OrthoDB" id="407298at2759"/>
<dbReference type="OMA" id="NCFHEAI"/>
<proteinExistence type="predicted"/>
<dbReference type="InterPro" id="IPR050426">
    <property type="entry name" value="Glycosyltransferase_28"/>
</dbReference>
<dbReference type="Gene3D" id="3.40.50.2000">
    <property type="entry name" value="Glycogen Phosphorylase B"/>
    <property type="match status" value="1"/>
</dbReference>
<sequence length="514" mass="57322">MLRQITLTAFLIGVCAILFSSLKTENSPPISQGKNNTILFITNEHPGLYNVHLSTLYSLLQKDSQLKIHYASFPKVEQRVKHISDLAANGKSKTKDVNFHPLPGSGYTDSLQMLIDHSDHAHAPGLGAGDRFGKNLGVYIAPWSANAYFTLFESCDRLISDIDPAVIVFDAFLTPGINAARQKNRLHAIITPNVLSDLLPAGQQPPWTLFWKYPALGSGFPYPVPWKLVPANMYINFRIMRAIFSLPEITSKRKQLEKMGIEKPIDFMGLYRKNVPWITQTLPGAHTPVARIPENVTLAGPINLAGLEKKSSGALELLDWAKKPTVLISLGSGFKYHEWQARAMIEAIHYVLKQTEVQVLWKMSRRGTYDHQFLKTAAKESKDRLRIEKWLEVEPPTLLQEGNILTFVHHGGAGSYHDSLGAGIPQVILPQWIDLYDYASLVERLNIGIWGCRETSPNWTAECLQEAFLLSVEDSSARSLMTKNAASFGELARKSPGRDVAARVVERLAASGYE</sequence>
<evidence type="ECO:0000313" key="5">
    <source>
        <dbReference type="Proteomes" id="UP000016922"/>
    </source>
</evidence>
<evidence type="ECO:0000256" key="1">
    <source>
        <dbReference type="ARBA" id="ARBA00022679"/>
    </source>
</evidence>
<dbReference type="HOGENOM" id="CLU_031484_0_0_1"/>
<dbReference type="GO" id="GO:0008194">
    <property type="term" value="F:UDP-glycosyltransferase activity"/>
    <property type="evidence" value="ECO:0007669"/>
    <property type="project" value="InterPro"/>
</dbReference>
<accession>S3CHQ7</accession>